<keyword evidence="2" id="KW-1185">Reference proteome</keyword>
<dbReference type="InterPro" id="IPR028364">
    <property type="entry name" value="Ribosomal_uL1/biogenesis"/>
</dbReference>
<dbReference type="AlphaFoldDB" id="A0A4P6XSY9"/>
<dbReference type="STRING" id="2163413.A0A4P6XSY9"/>
<dbReference type="Proteomes" id="UP000292447">
    <property type="component" value="Chromosome IV"/>
</dbReference>
<name>A0A4P6XSY9_9ASCO</name>
<evidence type="ECO:0000313" key="2">
    <source>
        <dbReference type="Proteomes" id="UP000292447"/>
    </source>
</evidence>
<dbReference type="EMBL" id="CP034459">
    <property type="protein sequence ID" value="QBM89516.1"/>
    <property type="molecule type" value="Genomic_DNA"/>
</dbReference>
<dbReference type="Pfam" id="PF00687">
    <property type="entry name" value="Ribosomal_L1"/>
    <property type="match status" value="1"/>
</dbReference>
<accession>A0A4P6XSY9</accession>
<gene>
    <name evidence="1" type="primary">MPUL0D05920</name>
    <name evidence="1" type="ORF">METSCH_D05920</name>
</gene>
<dbReference type="InterPro" id="IPR023674">
    <property type="entry name" value="Ribosomal_uL1-like"/>
</dbReference>
<evidence type="ECO:0000313" key="1">
    <source>
        <dbReference type="EMBL" id="QBM89516.1"/>
    </source>
</evidence>
<protein>
    <submittedName>
        <fullName evidence="1">Ribosome biogenesis protein UTP30</fullName>
    </submittedName>
</protein>
<proteinExistence type="predicted"/>
<organism evidence="1 2">
    <name type="scientific">Metschnikowia aff. pulcherrima</name>
    <dbReference type="NCBI Taxonomy" id="2163413"/>
    <lineage>
        <taxon>Eukaryota</taxon>
        <taxon>Fungi</taxon>
        <taxon>Dikarya</taxon>
        <taxon>Ascomycota</taxon>
        <taxon>Saccharomycotina</taxon>
        <taxon>Pichiomycetes</taxon>
        <taxon>Metschnikowiaceae</taxon>
        <taxon>Metschnikowia</taxon>
    </lineage>
</organism>
<sequence length="301" mass="33765">MYARSIDASHRQTEMSFLLGNEARENAKRSIKALRAHTLKQYEELKLSSSENPAENAKLAPEREQILLVLNTKIHLVKTKDYTPRIIPITHKLHRLGEKSIALISRDGSYRQPLTEKGSATEDLFHEIIPYSKAKLIGTSGKALLRLFKENDVIVGDARIYERLPDILKAQFYAKNKKVPFKILMAMPTPGQNTRGRSDQLCEPKFVRAQLKSILGNTSIIPPAGGTCVSVVVGFTDWKVSEILTNINDVISYLVEDKYQPVGGLLHTVDNLHSVLIRTKHSVALPVMNKKDTEEEDLSDA</sequence>
<reference evidence="2" key="1">
    <citation type="submission" date="2019-03" db="EMBL/GenBank/DDBJ databases">
        <title>Snf2 controls pulcherriminic acid biosynthesis and connects pigmentation and antifungal activity of the yeast Metschnikowia pulcherrima.</title>
        <authorList>
            <person name="Gore-Lloyd D."/>
            <person name="Sumann I."/>
            <person name="Brachmann A.O."/>
            <person name="Schneeberger K."/>
            <person name="Ortiz-Merino R.A."/>
            <person name="Moreno-Beltran M."/>
            <person name="Schlaefli M."/>
            <person name="Kirner P."/>
            <person name="Santos Kron A."/>
            <person name="Wolfe K.H."/>
            <person name="Piel J."/>
            <person name="Ahrens C.H."/>
            <person name="Henk D."/>
            <person name="Freimoser F.M."/>
        </authorList>
    </citation>
    <scope>NUCLEOTIDE SEQUENCE [LARGE SCALE GENOMIC DNA]</scope>
    <source>
        <strain evidence="2">APC 1.2</strain>
    </source>
</reference>
<dbReference type="SUPFAM" id="SSF56808">
    <property type="entry name" value="Ribosomal protein L1"/>
    <property type="match status" value="1"/>
</dbReference>